<dbReference type="Gene3D" id="1.10.287.1120">
    <property type="entry name" value="Bipartite methylase S protein"/>
    <property type="match status" value="1"/>
</dbReference>
<keyword evidence="5" id="KW-0378">Hydrolase</keyword>
<dbReference type="PANTHER" id="PTHR30408:SF12">
    <property type="entry name" value="TYPE I RESTRICTION ENZYME MJAVIII SPECIFICITY SUBUNIT"/>
    <property type="match status" value="1"/>
</dbReference>
<keyword evidence="3" id="KW-0238">DNA-binding</keyword>
<organism evidence="5 6">
    <name type="scientific">Flavobacterium flabelliforme</name>
    <dbReference type="NCBI Taxonomy" id="2816119"/>
    <lineage>
        <taxon>Bacteria</taxon>
        <taxon>Pseudomonadati</taxon>
        <taxon>Bacteroidota</taxon>
        <taxon>Flavobacteriia</taxon>
        <taxon>Flavobacteriales</taxon>
        <taxon>Flavobacteriaceae</taxon>
        <taxon>Flavobacterium</taxon>
    </lineage>
</organism>
<evidence type="ECO:0000256" key="2">
    <source>
        <dbReference type="ARBA" id="ARBA00022747"/>
    </source>
</evidence>
<accession>A0ABS5CUP3</accession>
<comment type="similarity">
    <text evidence="1">Belongs to the type-I restriction system S methylase family.</text>
</comment>
<evidence type="ECO:0000256" key="1">
    <source>
        <dbReference type="ARBA" id="ARBA00010923"/>
    </source>
</evidence>
<evidence type="ECO:0000259" key="4">
    <source>
        <dbReference type="Pfam" id="PF01420"/>
    </source>
</evidence>
<dbReference type="InterPro" id="IPR000055">
    <property type="entry name" value="Restrct_endonuc_typeI_TRD"/>
</dbReference>
<dbReference type="Proteomes" id="UP000674217">
    <property type="component" value="Unassembled WGS sequence"/>
</dbReference>
<dbReference type="RefSeq" id="WP_210646235.1">
    <property type="nucleotide sequence ID" value="NZ_JAGFBU010000004.1"/>
</dbReference>
<gene>
    <name evidence="5" type="ORF">J3S90_10955</name>
</gene>
<dbReference type="PANTHER" id="PTHR30408">
    <property type="entry name" value="TYPE-1 RESTRICTION ENZYME ECOKI SPECIFICITY PROTEIN"/>
    <property type="match status" value="1"/>
</dbReference>
<dbReference type="GO" id="GO:0004519">
    <property type="term" value="F:endonuclease activity"/>
    <property type="evidence" value="ECO:0007669"/>
    <property type="project" value="UniProtKB-KW"/>
</dbReference>
<keyword evidence="2" id="KW-0680">Restriction system</keyword>
<evidence type="ECO:0000313" key="6">
    <source>
        <dbReference type="Proteomes" id="UP000674217"/>
    </source>
</evidence>
<dbReference type="InterPro" id="IPR052021">
    <property type="entry name" value="Type-I_RS_S_subunit"/>
</dbReference>
<dbReference type="EMBL" id="JAGFBU010000004">
    <property type="protein sequence ID" value="MBP4142320.1"/>
    <property type="molecule type" value="Genomic_DNA"/>
</dbReference>
<dbReference type="Gene3D" id="3.90.220.20">
    <property type="entry name" value="DNA methylase specificity domains"/>
    <property type="match status" value="2"/>
</dbReference>
<feature type="domain" description="Type I restriction modification DNA specificity" evidence="4">
    <location>
        <begin position="212"/>
        <end position="378"/>
    </location>
</feature>
<sequence length="399" mass="45800">MEKSLPQLRFPGFEGEWEENMLGNLIKIKSGNSPSSFNLLKEGNYPFIKVEELNNCIKYQNLSRFYCNESKNLVEKNSVIFPKRGAAILNNKVRINDCEILMDSNMMAITPIKDKINHEFLFYKIIKEELYKIADTSTIPQINNKHIEPYRITFPDIIEQTKIATFLTEVDKKLTALKQKKTLLEQYKKGVMQQIFSQQLRFKDDNGNDFPDWEEKKLGEIAKFSKGKNISKSDISDDGIYECIRYGQLYTHYKETINNIISKTNLPAKKLVFSKYNDIIIPASGETQLDIATASCVLKDGVALGGDLNIIKTDSNGVYLSYYLNYYKKQDIANLAQGISVVHLYAKQLSILQLSIPILKEQTKIANFLSAIDEKINHCQGQIEKMQVWKKGLLQQLFV</sequence>
<dbReference type="SUPFAM" id="SSF116734">
    <property type="entry name" value="DNA methylase specificity domain"/>
    <property type="match status" value="2"/>
</dbReference>
<name>A0ABS5CUP3_9FLAO</name>
<keyword evidence="5" id="KW-0255">Endonuclease</keyword>
<dbReference type="Pfam" id="PF01420">
    <property type="entry name" value="Methylase_S"/>
    <property type="match status" value="2"/>
</dbReference>
<keyword evidence="5" id="KW-0540">Nuclease</keyword>
<reference evidence="5 6" key="1">
    <citation type="submission" date="2021-03" db="EMBL/GenBank/DDBJ databases">
        <title>Flavobacterium Flabelliformis Sp. Nov. And Flavobacterium Geliluteum Sp. Nov., Two Novel Multidrug Resistant Psychrophilic Species Isolated From Antarctica.</title>
        <authorList>
            <person name="Kralova S."/>
            <person name="Busse H.J."/>
            <person name="Bezdicek M."/>
            <person name="Nykrynova M."/>
            <person name="Kroupova E."/>
            <person name="Krsek D."/>
            <person name="Sedlacek I."/>
        </authorList>
    </citation>
    <scope>NUCLEOTIDE SEQUENCE [LARGE SCALE GENOMIC DNA]</scope>
    <source>
        <strain evidence="5 6">P4023</strain>
    </source>
</reference>
<protein>
    <submittedName>
        <fullName evidence="5">Restriction endonuclease subunit S</fullName>
    </submittedName>
</protein>
<evidence type="ECO:0000256" key="3">
    <source>
        <dbReference type="ARBA" id="ARBA00023125"/>
    </source>
</evidence>
<comment type="caution">
    <text evidence="5">The sequence shown here is derived from an EMBL/GenBank/DDBJ whole genome shotgun (WGS) entry which is preliminary data.</text>
</comment>
<feature type="domain" description="Type I restriction modification DNA specificity" evidence="4">
    <location>
        <begin position="16"/>
        <end position="185"/>
    </location>
</feature>
<dbReference type="InterPro" id="IPR044946">
    <property type="entry name" value="Restrct_endonuc_typeI_TRD_sf"/>
</dbReference>
<proteinExistence type="inferred from homology"/>
<keyword evidence="6" id="KW-1185">Reference proteome</keyword>
<evidence type="ECO:0000313" key="5">
    <source>
        <dbReference type="EMBL" id="MBP4142320.1"/>
    </source>
</evidence>